<name>A0ABD5YVG4_9EURY</name>
<gene>
    <name evidence="1" type="ORF">ACFQL7_27920</name>
</gene>
<sequence length="425" mass="48317">MDEFDYNRLWEETLKDADENQKAPFLLMAYDDLRRRGLIHLIDYAKYYPREMQQHYLSQNQALLESTPDWVNQKAAVQAATGWIEYGRGSYQEPFRESLGEEADGFRSLRREEERLRQKMKRGGGDPVGWNRKVLNKDIAALAIRRRADQVLDINVSHVITGDEHTITGGLLTAAGLRSVGPSSNILDIGFDTIDFDTSDYYHLDPENKIKNIDPSTITQTREVFSTVSKIATEMTGIQCNDKFILGPTLALPDYKNTSAFDFDIVKGEILHGLDARQLATETAQVIAMLEDGIDNGLPPNRLSYQSDAIAEQYNIPISQNKTQNEAIAGILDHATNISNYSYEIQSILNRRDISQAAGFVALSIMSDPVQHYDKEDIYRRGMNFMAKFDPSLVIGLDVDEVRKGRRSSTWGERADWFESDDRRR</sequence>
<proteinExistence type="predicted"/>
<protein>
    <submittedName>
        <fullName evidence="1">Uncharacterized protein</fullName>
    </submittedName>
</protein>
<dbReference type="Proteomes" id="UP001596417">
    <property type="component" value="Unassembled WGS sequence"/>
</dbReference>
<dbReference type="RefSeq" id="WP_390207075.1">
    <property type="nucleotide sequence ID" value="NZ_JBHSZC010000006.1"/>
</dbReference>
<dbReference type="AlphaFoldDB" id="A0ABD5YVG4"/>
<evidence type="ECO:0000313" key="1">
    <source>
        <dbReference type="EMBL" id="MFC7193239.1"/>
    </source>
</evidence>
<dbReference type="EMBL" id="JBHTAX010000007">
    <property type="protein sequence ID" value="MFC7193239.1"/>
    <property type="molecule type" value="Genomic_DNA"/>
</dbReference>
<comment type="caution">
    <text evidence="1">The sequence shown here is derived from an EMBL/GenBank/DDBJ whole genome shotgun (WGS) entry which is preliminary data.</text>
</comment>
<reference evidence="1 2" key="1">
    <citation type="journal article" date="2019" name="Int. J. Syst. Evol. Microbiol.">
        <title>The Global Catalogue of Microorganisms (GCM) 10K type strain sequencing project: providing services to taxonomists for standard genome sequencing and annotation.</title>
        <authorList>
            <consortium name="The Broad Institute Genomics Platform"/>
            <consortium name="The Broad Institute Genome Sequencing Center for Infectious Disease"/>
            <person name="Wu L."/>
            <person name="Ma J."/>
        </authorList>
    </citation>
    <scope>NUCLEOTIDE SEQUENCE [LARGE SCALE GENOMIC DNA]</scope>
    <source>
        <strain evidence="1 2">RDMS1</strain>
    </source>
</reference>
<keyword evidence="2" id="KW-1185">Reference proteome</keyword>
<evidence type="ECO:0000313" key="2">
    <source>
        <dbReference type="Proteomes" id="UP001596417"/>
    </source>
</evidence>
<accession>A0ABD5YVG4</accession>
<organism evidence="1 2">
    <name type="scientific">Halocatena marina</name>
    <dbReference type="NCBI Taxonomy" id="2934937"/>
    <lineage>
        <taxon>Archaea</taxon>
        <taxon>Methanobacteriati</taxon>
        <taxon>Methanobacteriota</taxon>
        <taxon>Stenosarchaea group</taxon>
        <taxon>Halobacteria</taxon>
        <taxon>Halobacteriales</taxon>
        <taxon>Natronomonadaceae</taxon>
        <taxon>Halocatena</taxon>
    </lineage>
</organism>